<evidence type="ECO:0000313" key="1">
    <source>
        <dbReference type="EMBL" id="ERI10270.1"/>
    </source>
</evidence>
<keyword evidence="2" id="KW-1185">Reference proteome</keyword>
<dbReference type="AlphaFoldDB" id="U1X5P4"/>
<dbReference type="EMBL" id="AWSJ01000110">
    <property type="protein sequence ID" value="ERI10270.1"/>
    <property type="molecule type" value="Genomic_DNA"/>
</dbReference>
<dbReference type="STRING" id="649747.HMPREF0083_01616"/>
<organism evidence="1 2">
    <name type="scientific">Aneurinibacillus aneurinilyticus ATCC 12856</name>
    <dbReference type="NCBI Taxonomy" id="649747"/>
    <lineage>
        <taxon>Bacteria</taxon>
        <taxon>Bacillati</taxon>
        <taxon>Bacillota</taxon>
        <taxon>Bacilli</taxon>
        <taxon>Bacillales</taxon>
        <taxon>Paenibacillaceae</taxon>
        <taxon>Aneurinibacillus group</taxon>
        <taxon>Aneurinibacillus</taxon>
    </lineage>
</organism>
<gene>
    <name evidence="1" type="ORF">HMPREF0083_01616</name>
</gene>
<evidence type="ECO:0000313" key="2">
    <source>
        <dbReference type="Proteomes" id="UP000016511"/>
    </source>
</evidence>
<dbReference type="Proteomes" id="UP000016511">
    <property type="component" value="Unassembled WGS sequence"/>
</dbReference>
<accession>U1X5P4</accession>
<comment type="caution">
    <text evidence="1">The sequence shown here is derived from an EMBL/GenBank/DDBJ whole genome shotgun (WGS) entry which is preliminary data.</text>
</comment>
<proteinExistence type="predicted"/>
<protein>
    <submittedName>
        <fullName evidence="1">Uncharacterized protein</fullName>
    </submittedName>
</protein>
<dbReference type="HOGENOM" id="CLU_3113994_0_0_9"/>
<name>U1X5P4_ANEAE</name>
<sequence>MLYSIRNEENRLYFTNSIPLFGLLRYCTIKKILCIYKNVGYSVLFRADMP</sequence>
<reference evidence="1 2" key="1">
    <citation type="submission" date="2013-08" db="EMBL/GenBank/DDBJ databases">
        <authorList>
            <person name="Weinstock G."/>
            <person name="Sodergren E."/>
            <person name="Wylie T."/>
            <person name="Fulton L."/>
            <person name="Fulton R."/>
            <person name="Fronick C."/>
            <person name="O'Laughlin M."/>
            <person name="Godfrey J."/>
            <person name="Miner T."/>
            <person name="Herter B."/>
            <person name="Appelbaum E."/>
            <person name="Cordes M."/>
            <person name="Lek S."/>
            <person name="Wollam A."/>
            <person name="Pepin K.H."/>
            <person name="Palsikar V.B."/>
            <person name="Mitreva M."/>
            <person name="Wilson R.K."/>
        </authorList>
    </citation>
    <scope>NUCLEOTIDE SEQUENCE [LARGE SCALE GENOMIC DNA]</scope>
    <source>
        <strain evidence="1 2">ATCC 12856</strain>
    </source>
</reference>